<dbReference type="CDD" id="cd14792">
    <property type="entry name" value="GH27"/>
    <property type="match status" value="1"/>
</dbReference>
<dbReference type="Gene3D" id="2.60.40.1180">
    <property type="entry name" value="Golgi alpha-mannosidase II"/>
    <property type="match status" value="1"/>
</dbReference>
<evidence type="ECO:0000256" key="3">
    <source>
        <dbReference type="ARBA" id="ARBA00009743"/>
    </source>
</evidence>
<dbReference type="Pfam" id="PF17801">
    <property type="entry name" value="Melibiase_C"/>
    <property type="match status" value="1"/>
</dbReference>
<dbReference type="FunFam" id="2.60.40.1180:FF:000008">
    <property type="entry name" value="Alpha-galactosidase"/>
    <property type="match status" value="1"/>
</dbReference>
<comment type="subcellular location">
    <subcellularLocation>
        <location evidence="2">Secreted</location>
    </subcellularLocation>
</comment>
<evidence type="ECO:0000256" key="6">
    <source>
        <dbReference type="ARBA" id="ARBA00022729"/>
    </source>
</evidence>
<dbReference type="GO" id="GO:0000272">
    <property type="term" value="P:polysaccharide catabolic process"/>
    <property type="evidence" value="ECO:0007669"/>
    <property type="project" value="UniProtKB-KW"/>
</dbReference>
<comment type="similarity">
    <text evidence="3 13">Belongs to the glycosyl hydrolase 27 family.</text>
</comment>
<dbReference type="InterPro" id="IPR041233">
    <property type="entry name" value="Melibiase_C"/>
</dbReference>
<keyword evidence="11 13" id="KW-0326">Glycosidase</keyword>
<dbReference type="SUPFAM" id="SSF51011">
    <property type="entry name" value="Glycosyl hydrolase domain"/>
    <property type="match status" value="1"/>
</dbReference>
<gene>
    <name evidence="16" type="ORF">RFI_03401</name>
</gene>
<dbReference type="GO" id="GO:0005576">
    <property type="term" value="C:extracellular region"/>
    <property type="evidence" value="ECO:0007669"/>
    <property type="project" value="UniProtKB-SubCell"/>
</dbReference>
<protein>
    <recommendedName>
        <fullName evidence="4 13">Alpha-galactosidase</fullName>
        <ecNumber evidence="4 13">3.2.1.22</ecNumber>
    </recommendedName>
    <alternativeName>
        <fullName evidence="13">Melibiase</fullName>
    </alternativeName>
</protein>
<keyword evidence="7 13" id="KW-0378">Hydrolase</keyword>
<name>X6P569_RETFI</name>
<comment type="caution">
    <text evidence="16">The sequence shown here is derived from an EMBL/GenBank/DDBJ whole genome shotgun (WGS) entry which is preliminary data.</text>
</comment>
<proteinExistence type="inferred from homology"/>
<feature type="domain" description="Alpha galactosidase C-terminal" evidence="15">
    <location>
        <begin position="310"/>
        <end position="380"/>
    </location>
</feature>
<dbReference type="OMA" id="MTPTMGW"/>
<dbReference type="EC" id="3.2.1.22" evidence="4 13"/>
<evidence type="ECO:0000256" key="10">
    <source>
        <dbReference type="ARBA" id="ARBA00023277"/>
    </source>
</evidence>
<evidence type="ECO:0000313" key="16">
    <source>
        <dbReference type="EMBL" id="ETO33695.1"/>
    </source>
</evidence>
<keyword evidence="8 13" id="KW-1015">Disulfide bond</keyword>
<keyword evidence="10" id="KW-0119">Carbohydrate metabolism</keyword>
<feature type="chain" id="PRO_5004975960" description="Alpha-galactosidase" evidence="14">
    <location>
        <begin position="18"/>
        <end position="386"/>
    </location>
</feature>
<evidence type="ECO:0000256" key="14">
    <source>
        <dbReference type="SAM" id="SignalP"/>
    </source>
</evidence>
<evidence type="ECO:0000256" key="11">
    <source>
        <dbReference type="ARBA" id="ARBA00023295"/>
    </source>
</evidence>
<evidence type="ECO:0000256" key="5">
    <source>
        <dbReference type="ARBA" id="ARBA00022525"/>
    </source>
</evidence>
<evidence type="ECO:0000256" key="9">
    <source>
        <dbReference type="ARBA" id="ARBA00023180"/>
    </source>
</evidence>
<dbReference type="OrthoDB" id="5795902at2759"/>
<accession>X6P569</accession>
<feature type="signal peptide" evidence="14">
    <location>
        <begin position="1"/>
        <end position="17"/>
    </location>
</feature>
<keyword evidence="12" id="KW-0624">Polysaccharide degradation</keyword>
<sequence>MFTFLTWFFVLTSLTTGLDNGVGKTPQMGWNSWNGYHCGINQELIEQVIKSMVSTGLRDAGYKYVNLDDCWQLYRDPNGTIVPDPTTFPDGIVPLVEMAHSNGLLFGLYSDAGNETCQGRPGSLGYETIDANTYANWGVDYLKYDNCNNDHIRPQERYPIMRDALNATGHPIFYSICEWGRHHPWTWAPDVGNSWRTTSDIEDDWEKMIYNWDHNGPYFVAGPGAWNDPDMLEIGNGGMTFTEYKTHFSLWCIGKSPLIIGCDINNMSSETIEILMNTELISVNQDPLGIQAHKIREVFLKDDPSIIGEQVWFGPLINNQYVLALLNRKQDTTTISVTWQELDLNPNQTYMIRDLWLHQNISISTGAFQASVQKHETIVVQMIPYY</sequence>
<dbReference type="Pfam" id="PF16499">
    <property type="entry name" value="Melibiase_2"/>
    <property type="match status" value="1"/>
</dbReference>
<evidence type="ECO:0000256" key="2">
    <source>
        <dbReference type="ARBA" id="ARBA00004613"/>
    </source>
</evidence>
<dbReference type="InterPro" id="IPR002241">
    <property type="entry name" value="Glyco_hydro_27"/>
</dbReference>
<reference evidence="16 17" key="1">
    <citation type="journal article" date="2013" name="Curr. Biol.">
        <title>The Genome of the Foraminiferan Reticulomyxa filosa.</title>
        <authorList>
            <person name="Glockner G."/>
            <person name="Hulsmann N."/>
            <person name="Schleicher M."/>
            <person name="Noegel A.A."/>
            <person name="Eichinger L."/>
            <person name="Gallinger C."/>
            <person name="Pawlowski J."/>
            <person name="Sierra R."/>
            <person name="Euteneuer U."/>
            <person name="Pillet L."/>
            <person name="Moustafa A."/>
            <person name="Platzer M."/>
            <person name="Groth M."/>
            <person name="Szafranski K."/>
            <person name="Schliwa M."/>
        </authorList>
    </citation>
    <scope>NUCLEOTIDE SEQUENCE [LARGE SCALE GENOMIC DNA]</scope>
</reference>
<keyword evidence="6 14" id="KW-0732">Signal</keyword>
<dbReference type="Gene3D" id="3.20.20.70">
    <property type="entry name" value="Aldolase class I"/>
    <property type="match status" value="1"/>
</dbReference>
<evidence type="ECO:0000256" key="4">
    <source>
        <dbReference type="ARBA" id="ARBA00012755"/>
    </source>
</evidence>
<evidence type="ECO:0000313" key="17">
    <source>
        <dbReference type="Proteomes" id="UP000023152"/>
    </source>
</evidence>
<dbReference type="InterPro" id="IPR013785">
    <property type="entry name" value="Aldolase_TIM"/>
</dbReference>
<dbReference type="FunFam" id="3.20.20.70:FF:000197">
    <property type="entry name" value="Alpha-galactosidase"/>
    <property type="match status" value="1"/>
</dbReference>
<keyword evidence="9" id="KW-0325">Glycoprotein</keyword>
<comment type="catalytic activity">
    <reaction evidence="1 13">
        <text>Hydrolysis of terminal, non-reducing alpha-D-galactose residues in alpha-D-galactosides, including galactose oligosaccharides, galactomannans and galactolipids.</text>
        <dbReference type="EC" id="3.2.1.22"/>
    </reaction>
</comment>
<dbReference type="SUPFAM" id="SSF51445">
    <property type="entry name" value="(Trans)glycosidases"/>
    <property type="match status" value="1"/>
</dbReference>
<dbReference type="PANTHER" id="PTHR11452">
    <property type="entry name" value="ALPHA-GALACTOSIDASE/ALPHA-N-ACETYLGALACTOSAMINIDASE"/>
    <property type="match status" value="1"/>
</dbReference>
<evidence type="ECO:0000259" key="15">
    <source>
        <dbReference type="Pfam" id="PF17801"/>
    </source>
</evidence>
<dbReference type="PANTHER" id="PTHR11452:SF75">
    <property type="entry name" value="ALPHA-GALACTOSIDASE MEL1"/>
    <property type="match status" value="1"/>
</dbReference>
<evidence type="ECO:0000256" key="7">
    <source>
        <dbReference type="ARBA" id="ARBA00022801"/>
    </source>
</evidence>
<dbReference type="AlphaFoldDB" id="X6P569"/>
<dbReference type="InterPro" id="IPR000111">
    <property type="entry name" value="Glyco_hydro_27/36_CS"/>
</dbReference>
<dbReference type="EMBL" id="ASPP01003193">
    <property type="protein sequence ID" value="ETO33695.1"/>
    <property type="molecule type" value="Genomic_DNA"/>
</dbReference>
<keyword evidence="17" id="KW-1185">Reference proteome</keyword>
<dbReference type="InterPro" id="IPR013780">
    <property type="entry name" value="Glyco_hydro_b"/>
</dbReference>
<dbReference type="PRINTS" id="PR00740">
    <property type="entry name" value="GLHYDRLASE27"/>
</dbReference>
<evidence type="ECO:0000256" key="8">
    <source>
        <dbReference type="ARBA" id="ARBA00023157"/>
    </source>
</evidence>
<dbReference type="InterPro" id="IPR017853">
    <property type="entry name" value="GH"/>
</dbReference>
<organism evidence="16 17">
    <name type="scientific">Reticulomyxa filosa</name>
    <dbReference type="NCBI Taxonomy" id="46433"/>
    <lineage>
        <taxon>Eukaryota</taxon>
        <taxon>Sar</taxon>
        <taxon>Rhizaria</taxon>
        <taxon>Retaria</taxon>
        <taxon>Foraminifera</taxon>
        <taxon>Monothalamids</taxon>
        <taxon>Reticulomyxidae</taxon>
        <taxon>Reticulomyxa</taxon>
    </lineage>
</organism>
<evidence type="ECO:0000256" key="13">
    <source>
        <dbReference type="RuleBase" id="RU361168"/>
    </source>
</evidence>
<dbReference type="PROSITE" id="PS00512">
    <property type="entry name" value="ALPHA_GALACTOSIDASE"/>
    <property type="match status" value="1"/>
</dbReference>
<dbReference type="GO" id="GO:0004557">
    <property type="term" value="F:alpha-galactosidase activity"/>
    <property type="evidence" value="ECO:0007669"/>
    <property type="project" value="UniProtKB-EC"/>
</dbReference>
<evidence type="ECO:0000256" key="1">
    <source>
        <dbReference type="ARBA" id="ARBA00001255"/>
    </source>
</evidence>
<dbReference type="Proteomes" id="UP000023152">
    <property type="component" value="Unassembled WGS sequence"/>
</dbReference>
<keyword evidence="5" id="KW-0964">Secreted</keyword>
<evidence type="ECO:0000256" key="12">
    <source>
        <dbReference type="ARBA" id="ARBA00023326"/>
    </source>
</evidence>